<organism evidence="2 3">
    <name type="scientific">candidate division MSBL1 archaeon SCGC-AAA382A20</name>
    <dbReference type="NCBI Taxonomy" id="1698280"/>
    <lineage>
        <taxon>Archaea</taxon>
        <taxon>Methanobacteriati</taxon>
        <taxon>Methanobacteriota</taxon>
        <taxon>candidate division MSBL1</taxon>
    </lineage>
</organism>
<reference evidence="2 3" key="1">
    <citation type="journal article" date="2016" name="Sci. Rep.">
        <title>Metabolic traits of an uncultured archaeal lineage -MSBL1- from brine pools of the Red Sea.</title>
        <authorList>
            <person name="Mwirichia R."/>
            <person name="Alam I."/>
            <person name="Rashid M."/>
            <person name="Vinu M."/>
            <person name="Ba-Alawi W."/>
            <person name="Anthony Kamau A."/>
            <person name="Kamanda Ngugi D."/>
            <person name="Goker M."/>
            <person name="Klenk H.P."/>
            <person name="Bajic V."/>
            <person name="Stingl U."/>
        </authorList>
    </citation>
    <scope>NUCLEOTIDE SEQUENCE [LARGE SCALE GENOMIC DNA]</scope>
    <source>
        <strain evidence="2">SCGC-AAA382A20</strain>
    </source>
</reference>
<dbReference type="AlphaFoldDB" id="A0A133VIY0"/>
<name>A0A133VIY0_9EURY</name>
<protein>
    <submittedName>
        <fullName evidence="2">Uncharacterized protein</fullName>
    </submittedName>
</protein>
<gene>
    <name evidence="2" type="ORF">AKJ51_03770</name>
</gene>
<dbReference type="EMBL" id="LHYE01000046">
    <property type="protein sequence ID" value="KXB06401.1"/>
    <property type="molecule type" value="Genomic_DNA"/>
</dbReference>
<accession>A0A133VIY0</accession>
<comment type="caution">
    <text evidence="2">The sequence shown here is derived from an EMBL/GenBank/DDBJ whole genome shotgun (WGS) entry which is preliminary data.</text>
</comment>
<sequence>MAEKSTWIDCSRRFKALAAFIRCADVLNRRFNLTRYFLPYWCARCKWTRPTGTAERRKSIEAPLNTMKVKKIKEGKDPQTDRGGKVWGQ</sequence>
<evidence type="ECO:0000313" key="2">
    <source>
        <dbReference type="EMBL" id="KXB06401.1"/>
    </source>
</evidence>
<evidence type="ECO:0000313" key="3">
    <source>
        <dbReference type="Proteomes" id="UP000070263"/>
    </source>
</evidence>
<keyword evidence="3" id="KW-1185">Reference proteome</keyword>
<proteinExistence type="predicted"/>
<evidence type="ECO:0000256" key="1">
    <source>
        <dbReference type="SAM" id="MobiDB-lite"/>
    </source>
</evidence>
<feature type="region of interest" description="Disordered" evidence="1">
    <location>
        <begin position="70"/>
        <end position="89"/>
    </location>
</feature>
<dbReference type="Proteomes" id="UP000070263">
    <property type="component" value="Unassembled WGS sequence"/>
</dbReference>
<feature type="compositionally biased region" description="Basic and acidic residues" evidence="1">
    <location>
        <begin position="72"/>
        <end position="89"/>
    </location>
</feature>